<dbReference type="EMBL" id="CAMXCT020002391">
    <property type="protein sequence ID" value="CAL1151275.1"/>
    <property type="molecule type" value="Genomic_DNA"/>
</dbReference>
<keyword evidence="6" id="KW-1185">Reference proteome</keyword>
<name>A0A9P1DMU4_9DINO</name>
<comment type="caution">
    <text evidence="4">The sequence shown here is derived from an EMBL/GenBank/DDBJ whole genome shotgun (WGS) entry which is preliminary data.</text>
</comment>
<organism evidence="4">
    <name type="scientific">Cladocopium goreaui</name>
    <dbReference type="NCBI Taxonomy" id="2562237"/>
    <lineage>
        <taxon>Eukaryota</taxon>
        <taxon>Sar</taxon>
        <taxon>Alveolata</taxon>
        <taxon>Dinophyceae</taxon>
        <taxon>Suessiales</taxon>
        <taxon>Symbiodiniaceae</taxon>
        <taxon>Cladocopium</taxon>
    </lineage>
</organism>
<gene>
    <name evidence="1" type="ORF">C1SCF055_LOCUS20749</name>
    <name evidence="2" type="ORF">C1SCF055_LOCUS24238</name>
    <name evidence="3" type="ORF">C1SCF055_LOCUS35110</name>
    <name evidence="4" type="ORF">C1SCF055_LOCUS38141</name>
</gene>
<dbReference type="EMBL" id="CAMXCT020001905">
    <property type="protein sequence ID" value="CAL1147448.1"/>
    <property type="molecule type" value="Genomic_DNA"/>
</dbReference>
<evidence type="ECO:0000313" key="2">
    <source>
        <dbReference type="EMBL" id="CAI3997900.1"/>
    </source>
</evidence>
<reference evidence="5 6" key="2">
    <citation type="submission" date="2024-05" db="EMBL/GenBank/DDBJ databases">
        <authorList>
            <person name="Chen Y."/>
            <person name="Shah S."/>
            <person name="Dougan E. K."/>
            <person name="Thang M."/>
            <person name="Chan C."/>
        </authorList>
    </citation>
    <scope>NUCLEOTIDE SEQUENCE [LARGE SCALE GENOMIC DNA]</scope>
</reference>
<dbReference type="OrthoDB" id="447165at2759"/>
<dbReference type="EMBL" id="CAMXCT030005735">
    <property type="protein sequence ID" value="CAL4800457.1"/>
    <property type="molecule type" value="Genomic_DNA"/>
</dbReference>
<dbReference type="EMBL" id="CAMXCT010002391">
    <property type="protein sequence ID" value="CAI3997900.1"/>
    <property type="molecule type" value="Genomic_DNA"/>
</dbReference>
<protein>
    <submittedName>
        <fullName evidence="4">Uncharacterized protein</fullName>
    </submittedName>
</protein>
<accession>A0A9P1DMU4</accession>
<evidence type="ECO:0000313" key="5">
    <source>
        <dbReference type="EMBL" id="CAL4781385.1"/>
    </source>
</evidence>
<dbReference type="EMBL" id="CAMXCT010001905">
    <property type="protein sequence ID" value="CAI3994073.1"/>
    <property type="molecule type" value="Genomic_DNA"/>
</dbReference>
<dbReference type="AlphaFoldDB" id="A0A9P1DMU4"/>
<dbReference type="Proteomes" id="UP001152797">
    <property type="component" value="Unassembled WGS sequence"/>
</dbReference>
<dbReference type="EMBL" id="CAMXCT020005735">
    <property type="protein sequence ID" value="CAL1166520.1"/>
    <property type="molecule type" value="Genomic_DNA"/>
</dbReference>
<evidence type="ECO:0000313" key="6">
    <source>
        <dbReference type="Proteomes" id="UP001152797"/>
    </source>
</evidence>
<dbReference type="EMBL" id="CAMXCT030001905">
    <property type="protein sequence ID" value="CAL4781385.1"/>
    <property type="molecule type" value="Genomic_DNA"/>
</dbReference>
<sequence length="285" mass="32209">MVAPKTKRKDLAVPEYVAKEWTEGDKNGMADLLLRCNFSKEEFFNQILIIVKKKKSYQVVIDEGWHSESDLKELGWSGAKIAGAKSHCLALGESHARRNAYDGEMEFFVVVRETAKRTEESSYEHEQSKRMKAEHDPVNELGDDFAGLDARAKRETDIQTKKPDQQGLMNKYLQTKASLKTFMSSSLSKAGKLRLLVRDLKKGYTESATSTSIKTLESHIADMDKHYDACNDAWAKGEVENFSTEEWYKLAEQCMKDGTFANAKATAFETKIRTSQGKVCNFFAG</sequence>
<evidence type="ECO:0000313" key="1">
    <source>
        <dbReference type="EMBL" id="CAI3994073.1"/>
    </source>
</evidence>
<dbReference type="EMBL" id="CAMXCT030004633">
    <property type="protein sequence ID" value="CAL4797087.1"/>
    <property type="molecule type" value="Genomic_DNA"/>
</dbReference>
<dbReference type="EMBL" id="CAMXCT020004633">
    <property type="protein sequence ID" value="CAL1163150.1"/>
    <property type="molecule type" value="Genomic_DNA"/>
</dbReference>
<proteinExistence type="predicted"/>
<evidence type="ECO:0000313" key="3">
    <source>
        <dbReference type="EMBL" id="CAI4009775.1"/>
    </source>
</evidence>
<dbReference type="EMBL" id="CAMXCT010004633">
    <property type="protein sequence ID" value="CAI4009775.1"/>
    <property type="molecule type" value="Genomic_DNA"/>
</dbReference>
<evidence type="ECO:0000313" key="4">
    <source>
        <dbReference type="EMBL" id="CAI4013145.1"/>
    </source>
</evidence>
<reference evidence="4" key="1">
    <citation type="submission" date="2022-10" db="EMBL/GenBank/DDBJ databases">
        <authorList>
            <person name="Chen Y."/>
            <person name="Dougan E. K."/>
            <person name="Chan C."/>
            <person name="Rhodes N."/>
            <person name="Thang M."/>
        </authorList>
    </citation>
    <scope>NUCLEOTIDE SEQUENCE</scope>
</reference>
<dbReference type="EMBL" id="CAMXCT010005735">
    <property type="protein sequence ID" value="CAI4013145.1"/>
    <property type="molecule type" value="Genomic_DNA"/>
</dbReference>
<dbReference type="EMBL" id="CAMXCT030002391">
    <property type="protein sequence ID" value="CAL4785212.1"/>
    <property type="molecule type" value="Genomic_DNA"/>
</dbReference>